<reference evidence="1 2" key="1">
    <citation type="submission" date="2020-08" db="EMBL/GenBank/DDBJ databases">
        <title>Genomic Encyclopedia of Type Strains, Phase IV (KMG-IV): sequencing the most valuable type-strain genomes for metagenomic binning, comparative biology and taxonomic classification.</title>
        <authorList>
            <person name="Goeker M."/>
        </authorList>
    </citation>
    <scope>NUCLEOTIDE SEQUENCE [LARGE SCALE GENOMIC DNA]</scope>
    <source>
        <strain evidence="1 2">DSM 29854</strain>
    </source>
</reference>
<organism evidence="1 2">
    <name type="scientific">Rufibacter quisquiliarum</name>
    <dbReference type="NCBI Taxonomy" id="1549639"/>
    <lineage>
        <taxon>Bacteria</taxon>
        <taxon>Pseudomonadati</taxon>
        <taxon>Bacteroidota</taxon>
        <taxon>Cytophagia</taxon>
        <taxon>Cytophagales</taxon>
        <taxon>Hymenobacteraceae</taxon>
        <taxon>Rufibacter</taxon>
    </lineage>
</organism>
<accession>A0A839GIW0</accession>
<comment type="caution">
    <text evidence="1">The sequence shown here is derived from an EMBL/GenBank/DDBJ whole genome shotgun (WGS) entry which is preliminary data.</text>
</comment>
<evidence type="ECO:0000313" key="2">
    <source>
        <dbReference type="Proteomes" id="UP000563094"/>
    </source>
</evidence>
<dbReference type="RefSeq" id="WP_182512453.1">
    <property type="nucleotide sequence ID" value="NZ_JACJIQ010000004.1"/>
</dbReference>
<proteinExistence type="predicted"/>
<dbReference type="Proteomes" id="UP000563094">
    <property type="component" value="Unassembled WGS sequence"/>
</dbReference>
<keyword evidence="2" id="KW-1185">Reference proteome</keyword>
<evidence type="ECO:0000313" key="1">
    <source>
        <dbReference type="EMBL" id="MBA9076689.1"/>
    </source>
</evidence>
<name>A0A839GIW0_9BACT</name>
<sequence>MLVELMSALISYLQIKLLVLCFLVGEVVSNIMKNEANQIISVIKEAYPSLQEYSFDKYPTNSSLPELSKICNLAEANNGIWISFLDYLKKYYGEEQVTDNTLLILKEPCYRCAIKNLNETEVVEVFNIQISVLVKGFYIYFQRVEREPIMKNIKIYNPEEFESGSYHKIVGQVSQYFPYHQLLDHRFVFSEVSDVKVPNKYSDEKVKVFDCIFSDRML</sequence>
<dbReference type="AlphaFoldDB" id="A0A839GIW0"/>
<protein>
    <submittedName>
        <fullName evidence="1">Uncharacterized protein</fullName>
    </submittedName>
</protein>
<dbReference type="EMBL" id="JACJIQ010000004">
    <property type="protein sequence ID" value="MBA9076689.1"/>
    <property type="molecule type" value="Genomic_DNA"/>
</dbReference>
<gene>
    <name evidence="1" type="ORF">FHS90_001395</name>
</gene>